<dbReference type="Pfam" id="PF13619">
    <property type="entry name" value="KTSC"/>
    <property type="match status" value="1"/>
</dbReference>
<dbReference type="InterPro" id="IPR025309">
    <property type="entry name" value="KTSC_dom"/>
</dbReference>
<evidence type="ECO:0000259" key="1">
    <source>
        <dbReference type="Pfam" id="PF13619"/>
    </source>
</evidence>
<reference evidence="2 3" key="1">
    <citation type="submission" date="2021-02" db="EMBL/GenBank/DDBJ databases">
        <authorList>
            <person name="Jung H.S."/>
            <person name="Chun B.H."/>
            <person name="Jeon C.O."/>
        </authorList>
    </citation>
    <scope>NUCLEOTIDE SEQUENCE [LARGE SCALE GENOMIC DNA]</scope>
    <source>
        <strain evidence="2 3">LMG 25203</strain>
    </source>
</reference>
<accession>A0ABS2CSP4</accession>
<name>A0ABS2CSP4_9FLAO</name>
<dbReference type="Proteomes" id="UP000759529">
    <property type="component" value="Unassembled WGS sequence"/>
</dbReference>
<organism evidence="2 3">
    <name type="scientific">Flavobacterium macrobrachii</name>
    <dbReference type="NCBI Taxonomy" id="591204"/>
    <lineage>
        <taxon>Bacteria</taxon>
        <taxon>Pseudomonadati</taxon>
        <taxon>Bacteroidota</taxon>
        <taxon>Flavobacteriia</taxon>
        <taxon>Flavobacteriales</taxon>
        <taxon>Flavobacteriaceae</taxon>
        <taxon>Flavobacterium</taxon>
    </lineage>
</organism>
<gene>
    <name evidence="2" type="ORF">H9X54_001555</name>
</gene>
<sequence>MKIIIYILSTFCLLGCNSKNCNEIPLNFKTYEQAVTEVENSTFKFKEETTKSSSWIEDANYYSCDMKTGFLIIETSSQKYIHKDVPIRVWQEFNNSTSLGKYYNRNIKNRFQLYLEK</sequence>
<dbReference type="EMBL" id="JACSOD020000352">
    <property type="protein sequence ID" value="MBM6497988.1"/>
    <property type="molecule type" value="Genomic_DNA"/>
</dbReference>
<comment type="caution">
    <text evidence="2">The sequence shown here is derived from an EMBL/GenBank/DDBJ whole genome shotgun (WGS) entry which is preliminary data.</text>
</comment>
<proteinExistence type="predicted"/>
<keyword evidence="3" id="KW-1185">Reference proteome</keyword>
<evidence type="ECO:0000313" key="2">
    <source>
        <dbReference type="EMBL" id="MBM6497988.1"/>
    </source>
</evidence>
<feature type="domain" description="KTSC" evidence="1">
    <location>
        <begin position="68"/>
        <end position="111"/>
    </location>
</feature>
<protein>
    <submittedName>
        <fullName evidence="2">KTSC domain-containing protein</fullName>
    </submittedName>
</protein>
<evidence type="ECO:0000313" key="3">
    <source>
        <dbReference type="Proteomes" id="UP000759529"/>
    </source>
</evidence>
<dbReference type="RefSeq" id="WP_187658733.1">
    <property type="nucleotide sequence ID" value="NZ_JACSOD020000352.1"/>
</dbReference>